<dbReference type="Proteomes" id="UP001551482">
    <property type="component" value="Unassembled WGS sequence"/>
</dbReference>
<feature type="transmembrane region" description="Helical" evidence="2">
    <location>
        <begin position="152"/>
        <end position="170"/>
    </location>
</feature>
<feature type="compositionally biased region" description="Acidic residues" evidence="1">
    <location>
        <begin position="433"/>
        <end position="443"/>
    </location>
</feature>
<accession>A0ABV3DMG7</accession>
<evidence type="ECO:0000313" key="4">
    <source>
        <dbReference type="EMBL" id="MEU8136953.1"/>
    </source>
</evidence>
<evidence type="ECO:0000256" key="1">
    <source>
        <dbReference type="SAM" id="MobiDB-lite"/>
    </source>
</evidence>
<sequence length="450" mass="47605">MTDRTSRGAARSGTAATRSAGRLTGVDIARFLAIFWMFVAHIGPDRDDGWPNRLLWLGDGREAALFAFLAGVSLTLVHGERLRLPWRDPEAAATSRAVVRRTVEKSFLLLLLGLWLAGLETGVLVILPFFALYFVVALPALYLPTRTIAVTAAYWAFAGPMVSFILRYSWERVDPGYRVPDFGALADPGEFVTTLFVTGTYPVITWMPFVFAGMAVGRLDLRSVPVLWRLTGAGTALALLGYGGSWLIVEAGGAGTQLQTATDRLFDAPPGSVSVLEALGWYTGTTPPNDPTWLVVAQGHSGTPFEVVGATGVACAVLGLCCLACMRFLDGDRRPAPWYVAAPAAVGAMSLSVYTVHLIAGWSSLTPGAGSWVRLLAYTAVALAGAWLWARLLGKGPLERALAVAGGRSPDVRSPGRPAGPDPNAAAPPDTDAGTDTDTDTDGDTGTGRS</sequence>
<evidence type="ECO:0000313" key="5">
    <source>
        <dbReference type="Proteomes" id="UP001551482"/>
    </source>
</evidence>
<feature type="transmembrane region" description="Helical" evidence="2">
    <location>
        <begin position="20"/>
        <end position="43"/>
    </location>
</feature>
<feature type="compositionally biased region" description="Low complexity" evidence="1">
    <location>
        <begin position="422"/>
        <end position="432"/>
    </location>
</feature>
<proteinExistence type="predicted"/>
<dbReference type="RefSeq" id="WP_358358102.1">
    <property type="nucleotide sequence ID" value="NZ_JBEZFP010000075.1"/>
</dbReference>
<feature type="transmembrane region" description="Helical" evidence="2">
    <location>
        <begin position="338"/>
        <end position="360"/>
    </location>
</feature>
<organism evidence="4 5">
    <name type="scientific">Streptodolium elevatio</name>
    <dbReference type="NCBI Taxonomy" id="3157996"/>
    <lineage>
        <taxon>Bacteria</taxon>
        <taxon>Bacillati</taxon>
        <taxon>Actinomycetota</taxon>
        <taxon>Actinomycetes</taxon>
        <taxon>Kitasatosporales</taxon>
        <taxon>Streptomycetaceae</taxon>
        <taxon>Streptodolium</taxon>
    </lineage>
</organism>
<evidence type="ECO:0000259" key="3">
    <source>
        <dbReference type="Pfam" id="PF07786"/>
    </source>
</evidence>
<name>A0ABV3DMG7_9ACTN</name>
<feature type="region of interest" description="Disordered" evidence="1">
    <location>
        <begin position="405"/>
        <end position="450"/>
    </location>
</feature>
<gene>
    <name evidence="4" type="ORF">AB0C36_26000</name>
</gene>
<keyword evidence="2" id="KW-0812">Transmembrane</keyword>
<reference evidence="4 5" key="1">
    <citation type="submission" date="2024-06" db="EMBL/GenBank/DDBJ databases">
        <title>The Natural Products Discovery Center: Release of the First 8490 Sequenced Strains for Exploring Actinobacteria Biosynthetic Diversity.</title>
        <authorList>
            <person name="Kalkreuter E."/>
            <person name="Kautsar S.A."/>
            <person name="Yang D."/>
            <person name="Bader C.D."/>
            <person name="Teijaro C.N."/>
            <person name="Fluegel L."/>
            <person name="Davis C.M."/>
            <person name="Simpson J.R."/>
            <person name="Lauterbach L."/>
            <person name="Steele A.D."/>
            <person name="Gui C."/>
            <person name="Meng S."/>
            <person name="Li G."/>
            <person name="Viehrig K."/>
            <person name="Ye F."/>
            <person name="Su P."/>
            <person name="Kiefer A.F."/>
            <person name="Nichols A."/>
            <person name="Cepeda A.J."/>
            <person name="Yan W."/>
            <person name="Fan B."/>
            <person name="Jiang Y."/>
            <person name="Adhikari A."/>
            <person name="Zheng C.-J."/>
            <person name="Schuster L."/>
            <person name="Cowan T.M."/>
            <person name="Smanski M.J."/>
            <person name="Chevrette M.G."/>
            <person name="De Carvalho L.P.S."/>
            <person name="Shen B."/>
        </authorList>
    </citation>
    <scope>NUCLEOTIDE SEQUENCE [LARGE SCALE GENOMIC DNA]</scope>
    <source>
        <strain evidence="4 5">NPDC048946</strain>
    </source>
</reference>
<feature type="domain" description="Heparan-alpha-glucosaminide N-acetyltransferase catalytic" evidence="3">
    <location>
        <begin position="22"/>
        <end position="223"/>
    </location>
</feature>
<keyword evidence="5" id="KW-1185">Reference proteome</keyword>
<dbReference type="InterPro" id="IPR012429">
    <property type="entry name" value="HGSNAT_cat"/>
</dbReference>
<dbReference type="Pfam" id="PF07786">
    <property type="entry name" value="HGSNAT_cat"/>
    <property type="match status" value="1"/>
</dbReference>
<dbReference type="EMBL" id="JBEZFP010000075">
    <property type="protein sequence ID" value="MEU8136953.1"/>
    <property type="molecule type" value="Genomic_DNA"/>
</dbReference>
<feature type="transmembrane region" description="Helical" evidence="2">
    <location>
        <begin position="125"/>
        <end position="145"/>
    </location>
</feature>
<keyword evidence="2" id="KW-0472">Membrane</keyword>
<keyword evidence="2" id="KW-1133">Transmembrane helix</keyword>
<feature type="transmembrane region" description="Helical" evidence="2">
    <location>
        <begin position="190"/>
        <end position="214"/>
    </location>
</feature>
<protein>
    <submittedName>
        <fullName evidence="4">Heparan-alpha-glucosaminide N-acetyltransferase domain-containing protein</fullName>
    </submittedName>
</protein>
<feature type="transmembrane region" description="Helical" evidence="2">
    <location>
        <begin position="226"/>
        <end position="249"/>
    </location>
</feature>
<evidence type="ECO:0000256" key="2">
    <source>
        <dbReference type="SAM" id="Phobius"/>
    </source>
</evidence>
<feature type="transmembrane region" description="Helical" evidence="2">
    <location>
        <begin position="372"/>
        <end position="390"/>
    </location>
</feature>
<feature type="transmembrane region" description="Helical" evidence="2">
    <location>
        <begin position="307"/>
        <end position="326"/>
    </location>
</feature>
<comment type="caution">
    <text evidence="4">The sequence shown here is derived from an EMBL/GenBank/DDBJ whole genome shotgun (WGS) entry which is preliminary data.</text>
</comment>